<dbReference type="InterPro" id="IPR038282">
    <property type="entry name" value="DUF2267_sf"/>
</dbReference>
<sequence>MSASGLTVFDKTLQTTNIWLDDLMADQGPDRQLAWHVPGAVLQTLGRGDQ</sequence>
<accession>A0A0T7FK60</accession>
<organism evidence="1 2">
    <name type="scientific">Neorhizobium galegae bv. officinalis</name>
    <dbReference type="NCBI Taxonomy" id="323656"/>
    <lineage>
        <taxon>Bacteria</taxon>
        <taxon>Pseudomonadati</taxon>
        <taxon>Pseudomonadota</taxon>
        <taxon>Alphaproteobacteria</taxon>
        <taxon>Hyphomicrobiales</taxon>
        <taxon>Rhizobiaceae</taxon>
        <taxon>Rhizobium/Agrobacterium group</taxon>
        <taxon>Neorhizobium</taxon>
    </lineage>
</organism>
<gene>
    <name evidence="1" type="ORF">NGAL_HAMBI1145_28130</name>
</gene>
<protein>
    <submittedName>
        <fullName evidence="1">Uncharacterized protein</fullName>
    </submittedName>
</protein>
<evidence type="ECO:0000313" key="2">
    <source>
        <dbReference type="Proteomes" id="UP000046176"/>
    </source>
</evidence>
<reference evidence="1 2" key="1">
    <citation type="submission" date="2014-08" db="EMBL/GenBank/DDBJ databases">
        <authorList>
            <person name="Chen Y.-H."/>
        </authorList>
    </citation>
    <scope>NUCLEOTIDE SEQUENCE [LARGE SCALE GENOMIC DNA]</scope>
</reference>
<dbReference type="Gene3D" id="1.10.490.110">
    <property type="entry name" value="Uncharacterized conserved protein DUF2267"/>
    <property type="match status" value="1"/>
</dbReference>
<proteinExistence type="predicted"/>
<name>A0A0T7FK60_NEOGA</name>
<dbReference type="EMBL" id="CCRH01000007">
    <property type="protein sequence ID" value="CDZ35371.1"/>
    <property type="molecule type" value="Genomic_DNA"/>
</dbReference>
<dbReference type="AlphaFoldDB" id="A0A0T7FK60"/>
<evidence type="ECO:0000313" key="1">
    <source>
        <dbReference type="EMBL" id="CDZ35371.1"/>
    </source>
</evidence>
<dbReference type="Proteomes" id="UP000046176">
    <property type="component" value="Unassembled WGS sequence"/>
</dbReference>